<dbReference type="NCBIfam" id="TIGR03728">
    <property type="entry name" value="glyco_access_1"/>
    <property type="match status" value="1"/>
</dbReference>
<dbReference type="AlphaFoldDB" id="A0A6N2Z4P0"/>
<dbReference type="GO" id="GO:0016757">
    <property type="term" value="F:glycosyltransferase activity"/>
    <property type="evidence" value="ECO:0007669"/>
    <property type="project" value="UniProtKB-KW"/>
</dbReference>
<protein>
    <submittedName>
        <fullName evidence="5">Putative glycosyltransferase EpsJ</fullName>
        <ecNumber evidence="5">2.4.-.-</ecNumber>
    </submittedName>
</protein>
<dbReference type="CDD" id="cd00761">
    <property type="entry name" value="Glyco_tranf_GTA_type"/>
    <property type="match status" value="1"/>
</dbReference>
<dbReference type="InterPro" id="IPR001173">
    <property type="entry name" value="Glyco_trans_2-like"/>
</dbReference>
<feature type="domain" description="Glycosyltransferase 2-like" evidence="3">
    <location>
        <begin position="294"/>
        <end position="422"/>
    </location>
</feature>
<proteinExistence type="predicted"/>
<dbReference type="EC" id="2.4.-.-" evidence="5"/>
<dbReference type="RefSeq" id="WP_156671632.1">
    <property type="nucleotide sequence ID" value="NZ_CACRUC010000011.1"/>
</dbReference>
<feature type="domain" description="Glycosyltransferase GT-D fold" evidence="4">
    <location>
        <begin position="26"/>
        <end position="249"/>
    </location>
</feature>
<accession>A0A6N2Z4P0</accession>
<dbReference type="InterPro" id="IPR014869">
    <property type="entry name" value="GT-D"/>
</dbReference>
<organism evidence="5">
    <name type="scientific">Streptococcus parasanguinis</name>
    <dbReference type="NCBI Taxonomy" id="1318"/>
    <lineage>
        <taxon>Bacteria</taxon>
        <taxon>Bacillati</taxon>
        <taxon>Bacillota</taxon>
        <taxon>Bacilli</taxon>
        <taxon>Lactobacillales</taxon>
        <taxon>Streptococcaceae</taxon>
        <taxon>Streptococcus</taxon>
    </lineage>
</organism>
<evidence type="ECO:0000259" key="4">
    <source>
        <dbReference type="Pfam" id="PF08759"/>
    </source>
</evidence>
<name>A0A6N2Z4P0_STRPA</name>
<dbReference type="Gene3D" id="3.90.550.10">
    <property type="entry name" value="Spore Coat Polysaccharide Biosynthesis Protein SpsA, Chain A"/>
    <property type="match status" value="1"/>
</dbReference>
<keyword evidence="2 5" id="KW-0808">Transferase</keyword>
<reference evidence="5" key="1">
    <citation type="submission" date="2019-11" db="EMBL/GenBank/DDBJ databases">
        <authorList>
            <person name="Feng L."/>
        </authorList>
    </citation>
    <scope>NUCLEOTIDE SEQUENCE</scope>
    <source>
        <strain evidence="5">SparasanguinisLFYP13</strain>
    </source>
</reference>
<dbReference type="PANTHER" id="PTHR22916:SF51">
    <property type="entry name" value="GLYCOSYLTRANSFERASE EPSH-RELATED"/>
    <property type="match status" value="1"/>
</dbReference>
<dbReference type="Pfam" id="PF08759">
    <property type="entry name" value="GT-D"/>
    <property type="match status" value="1"/>
</dbReference>
<dbReference type="SUPFAM" id="SSF53448">
    <property type="entry name" value="Nucleotide-diphospho-sugar transferases"/>
    <property type="match status" value="1"/>
</dbReference>
<dbReference type="Pfam" id="PF00535">
    <property type="entry name" value="Glycos_transf_2"/>
    <property type="match status" value="1"/>
</dbReference>
<dbReference type="InterPro" id="IPR029044">
    <property type="entry name" value="Nucleotide-diphossugar_trans"/>
</dbReference>
<evidence type="ECO:0000259" key="3">
    <source>
        <dbReference type="Pfam" id="PF00535"/>
    </source>
</evidence>
<evidence type="ECO:0000256" key="2">
    <source>
        <dbReference type="ARBA" id="ARBA00022679"/>
    </source>
</evidence>
<sequence length="582" mass="67355">MKRLSEIKVLPILESLKYIKHNHASVVRFGDGEIDLMTGHSIPYQDYNEKLAKRLQQILQTKSDEKLLVCLPDVFSNMDRYNQNARHFWERHFLKYSEFYLNCCDAPFYGSTFISRPYIDLIDKSPSEAYFESLKELWRGKDLLIVEGATSRSGVGNDLFAAASSIKRLVCPSKNAFQYYDEILRLTEKNAKNRLILVMLGPTAKVLVADLTTKGYQAIDLGHIDSEYEWYEMGATYKVKLTNKHTAEFNYDEGVELEFSQEYQEQIVARIGVDNSKQVQIKEMEKMDNGELISIIVPVYNVEKYLKRCLDSLLRQTYKNFEIILINDGSTDNSSIICEEYAKIDNRIQILHQTNAGPSAARNAGITYASGKYITFVDSDDFVEEFYLEHLYRALVDNGSDISVCNFNSFNEDRQSFLFSITKEKYFCKNYTIAEWMDLESSANNNLFLTFTFSPTKLFKAELFEGIRFPLGRLREDDATIYRLYLKASQITFINEGSYYYSQRSEGLSRTRMLDDISSMISNAEERIALLASMGYDLTEQIKSYKGRLKKCCEDALRNGQIELYQQCCNKLDLIENYPKEK</sequence>
<evidence type="ECO:0000256" key="1">
    <source>
        <dbReference type="ARBA" id="ARBA00022676"/>
    </source>
</evidence>
<keyword evidence="1 5" id="KW-0328">Glycosyltransferase</keyword>
<dbReference type="PANTHER" id="PTHR22916">
    <property type="entry name" value="GLYCOSYLTRANSFERASE"/>
    <property type="match status" value="1"/>
</dbReference>
<evidence type="ECO:0000313" key="5">
    <source>
        <dbReference type="EMBL" id="VYT73197.1"/>
    </source>
</evidence>
<gene>
    <name evidence="5" type="primary">epsJ_5</name>
    <name evidence="5" type="ORF">SPLFYP13_02025</name>
</gene>
<dbReference type="EMBL" id="CACRUC010000011">
    <property type="protein sequence ID" value="VYT73197.1"/>
    <property type="molecule type" value="Genomic_DNA"/>
</dbReference>